<dbReference type="OrthoDB" id="9801155at2"/>
<dbReference type="RefSeq" id="WP_100898074.1">
    <property type="nucleotide sequence ID" value="NZ_CAWNNC010000001.1"/>
</dbReference>
<dbReference type="Proteomes" id="UP000232003">
    <property type="component" value="Chromosome"/>
</dbReference>
<keyword evidence="5" id="KW-0408">Iron</keyword>
<organism evidence="7 8">
    <name type="scientific">Nostoc flagelliforme CCNUN1</name>
    <dbReference type="NCBI Taxonomy" id="2038116"/>
    <lineage>
        <taxon>Bacteria</taxon>
        <taxon>Bacillati</taxon>
        <taxon>Cyanobacteriota</taxon>
        <taxon>Cyanophyceae</taxon>
        <taxon>Nostocales</taxon>
        <taxon>Nostocaceae</taxon>
        <taxon>Nostoc</taxon>
    </lineage>
</organism>
<dbReference type="EMBL" id="CP024785">
    <property type="protein sequence ID" value="AUB36053.1"/>
    <property type="molecule type" value="Genomic_DNA"/>
</dbReference>
<keyword evidence="8" id="KW-1185">Reference proteome</keyword>
<evidence type="ECO:0000256" key="2">
    <source>
        <dbReference type="ARBA" id="ARBA00022617"/>
    </source>
</evidence>
<evidence type="ECO:0000256" key="5">
    <source>
        <dbReference type="ARBA" id="ARBA00023004"/>
    </source>
</evidence>
<evidence type="ECO:0000256" key="6">
    <source>
        <dbReference type="ARBA" id="ARBA00023033"/>
    </source>
</evidence>
<gene>
    <name evidence="7" type="ORF">COO91_01952</name>
</gene>
<keyword evidence="3" id="KW-0479">Metal-binding</keyword>
<dbReference type="InterPro" id="IPR001128">
    <property type="entry name" value="Cyt_P450"/>
</dbReference>
<keyword evidence="2" id="KW-0349">Heme</keyword>
<proteinExistence type="inferred from homology"/>
<dbReference type="GO" id="GO:0004497">
    <property type="term" value="F:monooxygenase activity"/>
    <property type="evidence" value="ECO:0007669"/>
    <property type="project" value="UniProtKB-KW"/>
</dbReference>
<dbReference type="InterPro" id="IPR002397">
    <property type="entry name" value="Cyt_P450_B"/>
</dbReference>
<name>A0A2K8SL84_9NOSO</name>
<dbReference type="GO" id="GO:0016705">
    <property type="term" value="F:oxidoreductase activity, acting on paired donors, with incorporation or reduction of molecular oxygen"/>
    <property type="evidence" value="ECO:0007669"/>
    <property type="project" value="InterPro"/>
</dbReference>
<dbReference type="PANTHER" id="PTHR46696">
    <property type="entry name" value="P450, PUTATIVE (EUROFUNG)-RELATED"/>
    <property type="match status" value="1"/>
</dbReference>
<comment type="similarity">
    <text evidence="1">Belongs to the cytochrome P450 family.</text>
</comment>
<evidence type="ECO:0000313" key="8">
    <source>
        <dbReference type="Proteomes" id="UP000232003"/>
    </source>
</evidence>
<evidence type="ECO:0000256" key="1">
    <source>
        <dbReference type="ARBA" id="ARBA00010617"/>
    </source>
</evidence>
<accession>A0A2K8SL84</accession>
<sequence length="428" mass="48495">MDKIANLNQKVINSGKTQKSGAARAFKFNPFDSEFRADPYPTYHRIRFEEPVHRNFLGSWVLTRYADVQAVLRDPRFRSDNLPQRLKNKNPYLKDQHKDLNALAGFSSKWLLYLEPPDHTRLRSLVGKAFSPSVVERMRPQIQEVVDELIGKVQQRGSMDIISELARPLPMRVISKMLGIPQEIQSQVYQWANDLSTIFDPLNSLESFAHMNQVILKFSESLSELIAQREKKPQQDLISSLIAARNEADKLSNNEILSLCMLLFATGEETTVNLIGNGMLALLRHPDQMEKLKREPTIIQSAVEELLRYDSPIQGISRIAIENVEIGGKKITAGEQVIVYLGAANRDPAEFSEPDQLELTRSDNRHLAFADGLHYCLGAALARVEGQIAINSLLQRLPDLKLHIDTLEWRKNISLRGLLALPVTFTPD</sequence>
<dbReference type="CDD" id="cd20625">
    <property type="entry name" value="CYP164-like"/>
    <property type="match status" value="1"/>
</dbReference>
<dbReference type="PANTHER" id="PTHR46696:SF1">
    <property type="entry name" value="CYTOCHROME P450 YJIB-RELATED"/>
    <property type="match status" value="1"/>
</dbReference>
<dbReference type="Pfam" id="PF00067">
    <property type="entry name" value="p450"/>
    <property type="match status" value="1"/>
</dbReference>
<evidence type="ECO:0000256" key="3">
    <source>
        <dbReference type="ARBA" id="ARBA00022723"/>
    </source>
</evidence>
<keyword evidence="6" id="KW-0503">Monooxygenase</keyword>
<evidence type="ECO:0000313" key="7">
    <source>
        <dbReference type="EMBL" id="AUB36053.1"/>
    </source>
</evidence>
<dbReference type="KEGG" id="nfl:COO91_01952"/>
<evidence type="ECO:0000256" key="4">
    <source>
        <dbReference type="ARBA" id="ARBA00023002"/>
    </source>
</evidence>
<dbReference type="FunFam" id="1.10.630.10:FF:000018">
    <property type="entry name" value="Cytochrome P450 monooxygenase"/>
    <property type="match status" value="1"/>
</dbReference>
<dbReference type="PRINTS" id="PR00359">
    <property type="entry name" value="BP450"/>
</dbReference>
<dbReference type="InterPro" id="IPR036396">
    <property type="entry name" value="Cyt_P450_sf"/>
</dbReference>
<keyword evidence="4" id="KW-0560">Oxidoreductase</keyword>
<dbReference type="Gene3D" id="1.10.630.10">
    <property type="entry name" value="Cytochrome P450"/>
    <property type="match status" value="1"/>
</dbReference>
<protein>
    <submittedName>
        <fullName evidence="7">Cytochrome P450</fullName>
    </submittedName>
</protein>
<dbReference type="GO" id="GO:0005506">
    <property type="term" value="F:iron ion binding"/>
    <property type="evidence" value="ECO:0007669"/>
    <property type="project" value="InterPro"/>
</dbReference>
<dbReference type="SUPFAM" id="SSF48264">
    <property type="entry name" value="Cytochrome P450"/>
    <property type="match status" value="1"/>
</dbReference>
<dbReference type="GO" id="GO:0020037">
    <property type="term" value="F:heme binding"/>
    <property type="evidence" value="ECO:0007669"/>
    <property type="project" value="InterPro"/>
</dbReference>
<reference evidence="7 8" key="1">
    <citation type="submission" date="2017-11" db="EMBL/GenBank/DDBJ databases">
        <title>Complete genome of a free-living desiccation-tolerant cyanobacterium and its photosynthetic adaptation to extreme terrestrial habitat.</title>
        <authorList>
            <person name="Shang J."/>
        </authorList>
    </citation>
    <scope>NUCLEOTIDE SEQUENCE [LARGE SCALE GENOMIC DNA]</scope>
    <source>
        <strain evidence="7 8">CCNUN1</strain>
    </source>
</reference>
<dbReference type="AlphaFoldDB" id="A0A2K8SL84"/>